<evidence type="ECO:0000256" key="11">
    <source>
        <dbReference type="ARBA" id="ARBA00023303"/>
    </source>
</evidence>
<proteinExistence type="inferred from homology"/>
<keyword evidence="8 12" id="KW-0406">Ion transport</keyword>
<keyword evidence="6 13" id="KW-1133">Transmembrane helix</keyword>
<evidence type="ECO:0000313" key="14">
    <source>
        <dbReference type="EnsemblMetazoa" id="AMAM017567-PA"/>
    </source>
</evidence>
<accession>A0A182T183</accession>
<keyword evidence="5 12" id="KW-0812">Transmembrane</keyword>
<evidence type="ECO:0000256" key="3">
    <source>
        <dbReference type="ARBA" id="ARBA00022448"/>
    </source>
</evidence>
<protein>
    <submittedName>
        <fullName evidence="14">Uncharacterized protein</fullName>
    </submittedName>
</protein>
<evidence type="ECO:0000256" key="5">
    <source>
        <dbReference type="ARBA" id="ARBA00022692"/>
    </source>
</evidence>
<dbReference type="PANTHER" id="PTHR11690">
    <property type="entry name" value="AMILORIDE-SENSITIVE SODIUM CHANNEL-RELATED"/>
    <property type="match status" value="1"/>
</dbReference>
<dbReference type="InterPro" id="IPR001873">
    <property type="entry name" value="ENaC"/>
</dbReference>
<evidence type="ECO:0000256" key="2">
    <source>
        <dbReference type="ARBA" id="ARBA00007193"/>
    </source>
</evidence>
<keyword evidence="9 13" id="KW-0472">Membrane</keyword>
<evidence type="ECO:0000256" key="10">
    <source>
        <dbReference type="ARBA" id="ARBA00023201"/>
    </source>
</evidence>
<keyword evidence="4 12" id="KW-0894">Sodium channel</keyword>
<name>A0A182T183_9DIPT</name>
<comment type="subcellular location">
    <subcellularLocation>
        <location evidence="1">Membrane</location>
        <topology evidence="1">Multi-pass membrane protein</topology>
    </subcellularLocation>
</comment>
<evidence type="ECO:0000256" key="13">
    <source>
        <dbReference type="SAM" id="Phobius"/>
    </source>
</evidence>
<keyword evidence="11 12" id="KW-0407">Ion channel</keyword>
<keyword evidence="3 12" id="KW-0813">Transport</keyword>
<dbReference type="Pfam" id="PF00858">
    <property type="entry name" value="ASC"/>
    <property type="match status" value="2"/>
</dbReference>
<organism evidence="14 15">
    <name type="scientific">Anopheles maculatus</name>
    <dbReference type="NCBI Taxonomy" id="74869"/>
    <lineage>
        <taxon>Eukaryota</taxon>
        <taxon>Metazoa</taxon>
        <taxon>Ecdysozoa</taxon>
        <taxon>Arthropoda</taxon>
        <taxon>Hexapoda</taxon>
        <taxon>Insecta</taxon>
        <taxon>Pterygota</taxon>
        <taxon>Neoptera</taxon>
        <taxon>Endopterygota</taxon>
        <taxon>Diptera</taxon>
        <taxon>Nematocera</taxon>
        <taxon>Culicoidea</taxon>
        <taxon>Culicidae</taxon>
        <taxon>Anophelinae</taxon>
        <taxon>Anopheles</taxon>
        <taxon>Anopheles maculatus group</taxon>
    </lineage>
</organism>
<comment type="similarity">
    <text evidence="2 12">Belongs to the amiloride-sensitive sodium channel (TC 1.A.6) family.</text>
</comment>
<sequence length="279" mass="32366">MYEDCEECMKCPKTGYKRAAAVIRANCSEIFDECRWNERPFDCCRYFKPIDTTIGLCFLLNSVHTVEKHGPHWLPLEMDSENPDGDLFLVYNRAVSTHIMNEDDIPHILLRRLQFQQIVPGHEEKIYITLQHIVNDPLVRSVDIDCLDNHNLIAPPTRILQPWYTEGYPCHCYPSCTESEIRVVGRHTYNNDFDERSVKLKLMIHPTQRYRRQIVREDIDVVVSIGGILGLFTGSSILSIAEFFYFFTVRFINYTVIGDEDDIGSFAVDDSEPSTDEDE</sequence>
<evidence type="ECO:0000256" key="6">
    <source>
        <dbReference type="ARBA" id="ARBA00022989"/>
    </source>
</evidence>
<evidence type="ECO:0000256" key="8">
    <source>
        <dbReference type="ARBA" id="ARBA00023065"/>
    </source>
</evidence>
<dbReference type="EnsemblMetazoa" id="AMAM017567-RA">
    <property type="protein sequence ID" value="AMAM017567-PA"/>
    <property type="gene ID" value="AMAM017567"/>
</dbReference>
<dbReference type="Gene3D" id="2.60.470.10">
    <property type="entry name" value="Acid-sensing ion channels like domains"/>
    <property type="match status" value="1"/>
</dbReference>
<dbReference type="GO" id="GO:0015280">
    <property type="term" value="F:ligand-gated sodium channel activity"/>
    <property type="evidence" value="ECO:0007669"/>
    <property type="project" value="TreeGrafter"/>
</dbReference>
<evidence type="ECO:0000256" key="12">
    <source>
        <dbReference type="RuleBase" id="RU000679"/>
    </source>
</evidence>
<feature type="transmembrane region" description="Helical" evidence="13">
    <location>
        <begin position="221"/>
        <end position="247"/>
    </location>
</feature>
<dbReference type="PANTHER" id="PTHR11690:SF157">
    <property type="entry name" value="PICKPOCKET 15"/>
    <property type="match status" value="1"/>
</dbReference>
<dbReference type="Gene3D" id="1.10.287.770">
    <property type="entry name" value="YojJ-like"/>
    <property type="match status" value="1"/>
</dbReference>
<evidence type="ECO:0000256" key="1">
    <source>
        <dbReference type="ARBA" id="ARBA00004141"/>
    </source>
</evidence>
<dbReference type="Proteomes" id="UP000075901">
    <property type="component" value="Unassembled WGS sequence"/>
</dbReference>
<reference evidence="15" key="1">
    <citation type="submission" date="2013-09" db="EMBL/GenBank/DDBJ databases">
        <title>The Genome Sequence of Anopheles maculatus species B.</title>
        <authorList>
            <consortium name="The Broad Institute Genomics Platform"/>
            <person name="Neafsey D.E."/>
            <person name="Besansky N."/>
            <person name="Howell P."/>
            <person name="Walton C."/>
            <person name="Young S.K."/>
            <person name="Zeng Q."/>
            <person name="Gargeya S."/>
            <person name="Fitzgerald M."/>
            <person name="Haas B."/>
            <person name="Abouelleil A."/>
            <person name="Allen A.W."/>
            <person name="Alvarado L."/>
            <person name="Arachchi H.M."/>
            <person name="Berlin A.M."/>
            <person name="Chapman S.B."/>
            <person name="Gainer-Dewar J."/>
            <person name="Goldberg J."/>
            <person name="Griggs A."/>
            <person name="Gujja S."/>
            <person name="Hansen M."/>
            <person name="Howarth C."/>
            <person name="Imamovic A."/>
            <person name="Ireland A."/>
            <person name="Larimer J."/>
            <person name="McCowan C."/>
            <person name="Murphy C."/>
            <person name="Pearson M."/>
            <person name="Poon T.W."/>
            <person name="Priest M."/>
            <person name="Roberts A."/>
            <person name="Saif S."/>
            <person name="Shea T."/>
            <person name="Sisk P."/>
            <person name="Sykes S."/>
            <person name="Wortman J."/>
            <person name="Nusbaum C."/>
            <person name="Birren B."/>
        </authorList>
    </citation>
    <scope>NUCLEOTIDE SEQUENCE [LARGE SCALE GENOMIC DNA]</scope>
    <source>
        <strain evidence="15">maculatus3</strain>
    </source>
</reference>
<keyword evidence="10 12" id="KW-0739">Sodium transport</keyword>
<reference evidence="14" key="2">
    <citation type="submission" date="2020-05" db="UniProtKB">
        <authorList>
            <consortium name="EnsemblMetazoa"/>
        </authorList>
    </citation>
    <scope>IDENTIFICATION</scope>
    <source>
        <strain evidence="14">maculatus3</strain>
    </source>
</reference>
<evidence type="ECO:0000256" key="4">
    <source>
        <dbReference type="ARBA" id="ARBA00022461"/>
    </source>
</evidence>
<dbReference type="VEuPathDB" id="VectorBase:AMAM017567"/>
<evidence type="ECO:0000256" key="7">
    <source>
        <dbReference type="ARBA" id="ARBA00023053"/>
    </source>
</evidence>
<evidence type="ECO:0000313" key="15">
    <source>
        <dbReference type="Proteomes" id="UP000075901"/>
    </source>
</evidence>
<evidence type="ECO:0000256" key="9">
    <source>
        <dbReference type="ARBA" id="ARBA00023136"/>
    </source>
</evidence>
<dbReference type="AlphaFoldDB" id="A0A182T183"/>
<dbReference type="GO" id="GO:0005886">
    <property type="term" value="C:plasma membrane"/>
    <property type="evidence" value="ECO:0007669"/>
    <property type="project" value="TreeGrafter"/>
</dbReference>
<keyword evidence="7" id="KW-0915">Sodium</keyword>
<keyword evidence="15" id="KW-1185">Reference proteome</keyword>